<comment type="caution">
    <text evidence="1">The sequence shown here is derived from an EMBL/GenBank/DDBJ whole genome shotgun (WGS) entry which is preliminary data.</text>
</comment>
<dbReference type="Proteomes" id="UP000710385">
    <property type="component" value="Unassembled WGS sequence"/>
</dbReference>
<reference evidence="1" key="1">
    <citation type="submission" date="2020-05" db="EMBL/GenBank/DDBJ databases">
        <title>High-Quality Genomes of Partial-Nitritation/Anammox System by Hierarchical Clustering Based Hybrid Assembly.</title>
        <authorList>
            <person name="Liu L."/>
            <person name="Wang Y."/>
            <person name="Che Y."/>
            <person name="Chen Y."/>
            <person name="Xia Y."/>
            <person name="Luo R."/>
            <person name="Cheng S.H."/>
            <person name="Zheng C."/>
            <person name="Zhang T."/>
        </authorList>
    </citation>
    <scope>NUCLEOTIDE SEQUENCE</scope>
    <source>
        <strain evidence="1">H1_PAT1</strain>
    </source>
</reference>
<dbReference type="PANTHER" id="PTHR21485">
    <property type="entry name" value="HAD SUPERFAMILY MEMBERS CMAS AND KDSC"/>
    <property type="match status" value="1"/>
</dbReference>
<evidence type="ECO:0000313" key="2">
    <source>
        <dbReference type="Proteomes" id="UP000710385"/>
    </source>
</evidence>
<dbReference type="SUPFAM" id="SSF53448">
    <property type="entry name" value="Nucleotide-diphospho-sugar transferases"/>
    <property type="match status" value="1"/>
</dbReference>
<name>A0A928TW57_UNCKA</name>
<dbReference type="Pfam" id="PF02348">
    <property type="entry name" value="CTP_transf_3"/>
    <property type="match status" value="1"/>
</dbReference>
<accession>A0A928TW57</accession>
<evidence type="ECO:0000313" key="1">
    <source>
        <dbReference type="EMBL" id="MBE7525500.1"/>
    </source>
</evidence>
<dbReference type="EMBL" id="JABTTY010000001">
    <property type="protein sequence ID" value="MBE7525500.1"/>
    <property type="molecule type" value="Genomic_DNA"/>
</dbReference>
<dbReference type="InterPro" id="IPR029044">
    <property type="entry name" value="Nucleotide-diphossugar_trans"/>
</dbReference>
<dbReference type="AlphaFoldDB" id="A0A928TW57"/>
<dbReference type="GO" id="GO:0008781">
    <property type="term" value="F:N-acylneuraminate cytidylyltransferase activity"/>
    <property type="evidence" value="ECO:0007669"/>
    <property type="project" value="TreeGrafter"/>
</dbReference>
<dbReference type="CDD" id="cd02513">
    <property type="entry name" value="CMP-NeuAc_Synthase"/>
    <property type="match status" value="1"/>
</dbReference>
<protein>
    <submittedName>
        <fullName evidence="1">Acylneuraminate cytidylyltransferase family protein</fullName>
    </submittedName>
</protein>
<dbReference type="PANTHER" id="PTHR21485:SF6">
    <property type="entry name" value="N-ACYLNEURAMINATE CYTIDYLYLTRANSFERASE-RELATED"/>
    <property type="match status" value="1"/>
</dbReference>
<sequence>MNVLAIIPARGGSKSIPRKNIRELCGKPLIAWSIEEAKKSKYVTRVICSTDDREIAEVAAQYGAEVPFLRPAEISGDLATDVEFLTHTLNFLKESEGYEPDVLLRLAPTSPLRTAEDIDVGIETLMKNPEADAVRAIHESPKHPYKMWRISEDGKYLQPFLPKEFTNMDEPYNGPRQLLPKVHVHTGAVDVYRPSTILELKSTSGRRLAFFWMPEERSVNIDHEIDFQIAETLMNRRSGEGRSPRYTPPESLI</sequence>
<dbReference type="InterPro" id="IPR003329">
    <property type="entry name" value="Cytidylyl_trans"/>
</dbReference>
<keyword evidence="1" id="KW-0808">Transferase</keyword>
<dbReference type="InterPro" id="IPR050793">
    <property type="entry name" value="CMP-NeuNAc_synthase"/>
</dbReference>
<dbReference type="Gene3D" id="3.90.550.10">
    <property type="entry name" value="Spore Coat Polysaccharide Biosynthesis Protein SpsA, Chain A"/>
    <property type="match status" value="1"/>
</dbReference>
<gene>
    <name evidence="1" type="ORF">HS096_03905</name>
</gene>
<organism evidence="1 2">
    <name type="scientific">candidate division WWE3 bacterium</name>
    <dbReference type="NCBI Taxonomy" id="2053526"/>
    <lineage>
        <taxon>Bacteria</taxon>
        <taxon>Katanobacteria</taxon>
    </lineage>
</organism>
<proteinExistence type="predicted"/>
<keyword evidence="1" id="KW-0548">Nucleotidyltransferase</keyword>